<feature type="compositionally biased region" description="Basic and acidic residues" evidence="1">
    <location>
        <begin position="16"/>
        <end position="31"/>
    </location>
</feature>
<evidence type="ECO:0000313" key="2">
    <source>
        <dbReference type="EMBL" id="OAO99591.1"/>
    </source>
</evidence>
<proteinExistence type="predicted"/>
<gene>
    <name evidence="2" type="ordered locus">AXX17_At4g30700</name>
</gene>
<dbReference type="Proteomes" id="UP000078284">
    <property type="component" value="Chromosome 4"/>
</dbReference>
<protein>
    <submittedName>
        <fullName evidence="2">Uncharacterized protein</fullName>
    </submittedName>
</protein>
<comment type="caution">
    <text evidence="2">The sequence shown here is derived from an EMBL/GenBank/DDBJ whole genome shotgun (WGS) entry which is preliminary data.</text>
</comment>
<feature type="region of interest" description="Disordered" evidence="1">
    <location>
        <begin position="16"/>
        <end position="52"/>
    </location>
</feature>
<dbReference type="EMBL" id="LUHQ01000004">
    <property type="protein sequence ID" value="OAO99591.1"/>
    <property type="molecule type" value="Genomic_DNA"/>
</dbReference>
<sequence length="80" mass="9453">MNLMYPLLLREFPCKEPDRDRSKEANEEEPVHPGVYTFTCEHPSRTDDSPNDRRVVEHYIPRASPRTTLWEHICVTDVLD</sequence>
<evidence type="ECO:0000313" key="3">
    <source>
        <dbReference type="Proteomes" id="UP000078284"/>
    </source>
</evidence>
<organism evidence="2 3">
    <name type="scientific">Arabidopsis thaliana</name>
    <name type="common">Mouse-ear cress</name>
    <dbReference type="NCBI Taxonomy" id="3702"/>
    <lineage>
        <taxon>Eukaryota</taxon>
        <taxon>Viridiplantae</taxon>
        <taxon>Streptophyta</taxon>
        <taxon>Embryophyta</taxon>
        <taxon>Tracheophyta</taxon>
        <taxon>Spermatophyta</taxon>
        <taxon>Magnoliopsida</taxon>
        <taxon>eudicotyledons</taxon>
        <taxon>Gunneridae</taxon>
        <taxon>Pentapetalae</taxon>
        <taxon>rosids</taxon>
        <taxon>malvids</taxon>
        <taxon>Brassicales</taxon>
        <taxon>Brassicaceae</taxon>
        <taxon>Camelineae</taxon>
        <taxon>Arabidopsis</taxon>
    </lineage>
</organism>
<evidence type="ECO:0000256" key="1">
    <source>
        <dbReference type="SAM" id="MobiDB-lite"/>
    </source>
</evidence>
<accession>A0A178V3Y0</accession>
<reference evidence="3" key="1">
    <citation type="journal article" date="2016" name="Proc. Natl. Acad. Sci. U.S.A.">
        <title>Chromosome-level assembly of Arabidopsis thaliana Ler reveals the extent of translocation and inversion polymorphisms.</title>
        <authorList>
            <person name="Zapata L."/>
            <person name="Ding J."/>
            <person name="Willing E.M."/>
            <person name="Hartwig B."/>
            <person name="Bezdan D."/>
            <person name="Jiao W.B."/>
            <person name="Patel V."/>
            <person name="Velikkakam James G."/>
            <person name="Koornneef M."/>
            <person name="Ossowski S."/>
            <person name="Schneeberger K."/>
        </authorList>
    </citation>
    <scope>NUCLEOTIDE SEQUENCE [LARGE SCALE GENOMIC DNA]</scope>
    <source>
        <strain evidence="3">cv. Landsberg erecta</strain>
    </source>
</reference>
<dbReference type="AlphaFoldDB" id="A0A178V3Y0"/>
<name>A0A178V3Y0_ARATH</name>
<feature type="compositionally biased region" description="Basic and acidic residues" evidence="1">
    <location>
        <begin position="42"/>
        <end position="52"/>
    </location>
</feature>